<dbReference type="Pfam" id="PF03748">
    <property type="entry name" value="FliL"/>
    <property type="match status" value="1"/>
</dbReference>
<evidence type="ECO:0000256" key="8">
    <source>
        <dbReference type="ARBA" id="ARBA00022989"/>
    </source>
</evidence>
<gene>
    <name evidence="11" type="ORF">AXFE_00220</name>
</gene>
<accession>A0A0D8HLW1</accession>
<keyword evidence="6 10" id="KW-0812">Transmembrane</keyword>
<dbReference type="GO" id="GO:0006935">
    <property type="term" value="P:chemotaxis"/>
    <property type="evidence" value="ECO:0007669"/>
    <property type="project" value="UniProtKB-KW"/>
</dbReference>
<evidence type="ECO:0000256" key="4">
    <source>
        <dbReference type="ARBA" id="ARBA00022475"/>
    </source>
</evidence>
<dbReference type="InterPro" id="IPR005503">
    <property type="entry name" value="FliL"/>
</dbReference>
<keyword evidence="11" id="KW-0282">Flagellum</keyword>
<dbReference type="GO" id="GO:0071978">
    <property type="term" value="P:bacterial-type flagellum-dependent swarming motility"/>
    <property type="evidence" value="ECO:0007669"/>
    <property type="project" value="TreeGrafter"/>
</dbReference>
<keyword evidence="9 10" id="KW-0472">Membrane</keyword>
<keyword evidence="8 10" id="KW-1133">Transmembrane helix</keyword>
<reference evidence="11 12" key="1">
    <citation type="submission" date="2015-01" db="EMBL/GenBank/DDBJ databases">
        <title>Draft genome of the acidophilic iron oxidizer Acidithrix ferrooxidans strain Py-F3.</title>
        <authorList>
            <person name="Poehlein A."/>
            <person name="Eisen S."/>
            <person name="Schloemann M."/>
            <person name="Johnson B.D."/>
            <person name="Daniel R."/>
            <person name="Muehling M."/>
        </authorList>
    </citation>
    <scope>NUCLEOTIDE SEQUENCE [LARGE SCALE GENOMIC DNA]</scope>
    <source>
        <strain evidence="11 12">Py-F3</strain>
    </source>
</reference>
<dbReference type="GO" id="GO:0009425">
    <property type="term" value="C:bacterial-type flagellum basal body"/>
    <property type="evidence" value="ECO:0007669"/>
    <property type="project" value="InterPro"/>
</dbReference>
<keyword evidence="4 10" id="KW-1003">Cell membrane</keyword>
<name>A0A0D8HLW1_9ACTN</name>
<keyword evidence="11" id="KW-0969">Cilium</keyword>
<dbReference type="GO" id="GO:0005886">
    <property type="term" value="C:plasma membrane"/>
    <property type="evidence" value="ECO:0007669"/>
    <property type="project" value="UniProtKB-SubCell"/>
</dbReference>
<keyword evidence="12" id="KW-1185">Reference proteome</keyword>
<feature type="transmembrane region" description="Helical" evidence="10">
    <location>
        <begin position="24"/>
        <end position="46"/>
    </location>
</feature>
<keyword evidence="11" id="KW-0966">Cell projection</keyword>
<dbReference type="AlphaFoldDB" id="A0A0D8HLW1"/>
<keyword evidence="5 10" id="KW-0145">Chemotaxis</keyword>
<dbReference type="RefSeq" id="WP_052603866.1">
    <property type="nucleotide sequence ID" value="NZ_JXYS01000001.1"/>
</dbReference>
<evidence type="ECO:0000313" key="11">
    <source>
        <dbReference type="EMBL" id="KJF18985.1"/>
    </source>
</evidence>
<dbReference type="PANTHER" id="PTHR35091:SF2">
    <property type="entry name" value="FLAGELLAR PROTEIN FLIL"/>
    <property type="match status" value="1"/>
</dbReference>
<dbReference type="PANTHER" id="PTHR35091">
    <property type="entry name" value="FLAGELLAR PROTEIN FLIL"/>
    <property type="match status" value="1"/>
</dbReference>
<evidence type="ECO:0000256" key="7">
    <source>
        <dbReference type="ARBA" id="ARBA00022779"/>
    </source>
</evidence>
<organism evidence="11 12">
    <name type="scientific">Acidithrix ferrooxidans</name>
    <dbReference type="NCBI Taxonomy" id="1280514"/>
    <lineage>
        <taxon>Bacteria</taxon>
        <taxon>Bacillati</taxon>
        <taxon>Actinomycetota</taxon>
        <taxon>Acidimicrobiia</taxon>
        <taxon>Acidimicrobiales</taxon>
        <taxon>Acidimicrobiaceae</taxon>
        <taxon>Acidithrix</taxon>
    </lineage>
</organism>
<evidence type="ECO:0000256" key="9">
    <source>
        <dbReference type="ARBA" id="ARBA00023136"/>
    </source>
</evidence>
<dbReference type="EMBL" id="JXYS01000001">
    <property type="protein sequence ID" value="KJF18985.1"/>
    <property type="molecule type" value="Genomic_DNA"/>
</dbReference>
<evidence type="ECO:0000313" key="12">
    <source>
        <dbReference type="Proteomes" id="UP000032360"/>
    </source>
</evidence>
<evidence type="ECO:0000256" key="5">
    <source>
        <dbReference type="ARBA" id="ARBA00022500"/>
    </source>
</evidence>
<evidence type="ECO:0000256" key="3">
    <source>
        <dbReference type="ARBA" id="ARBA00008281"/>
    </source>
</evidence>
<comment type="subcellular location">
    <subcellularLocation>
        <location evidence="2">Cell membrane</location>
        <topology evidence="2">Single-pass membrane protein</topology>
    </subcellularLocation>
</comment>
<keyword evidence="7 10" id="KW-0283">Flagellar rotation</keyword>
<protein>
    <recommendedName>
        <fullName evidence="10">Flagellar protein FliL</fullName>
    </recommendedName>
</protein>
<sequence>MATATKKAEESSAKEEKKGSKKKLILIILLVVLAAGGGGFGALTFLGSSKPHKAAFVPPKVGPIYGFGTITTNLSDGHLIQLGMSLQLGVKDLTTAITPLNKDMTDVVITDLSGWTYAQLLSPIAKLTLKKQLILDLNKIVKVATGKNEITDIYFTSFIMQ</sequence>
<comment type="function">
    <text evidence="1 10">Controls the rotational direction of flagella during chemotaxis.</text>
</comment>
<proteinExistence type="inferred from homology"/>
<dbReference type="OrthoDB" id="5245073at2"/>
<comment type="similarity">
    <text evidence="3 10">Belongs to the FliL family.</text>
</comment>
<comment type="caution">
    <text evidence="11">The sequence shown here is derived from an EMBL/GenBank/DDBJ whole genome shotgun (WGS) entry which is preliminary data.</text>
</comment>
<evidence type="ECO:0000256" key="10">
    <source>
        <dbReference type="RuleBase" id="RU364125"/>
    </source>
</evidence>
<dbReference type="Proteomes" id="UP000032360">
    <property type="component" value="Unassembled WGS sequence"/>
</dbReference>
<evidence type="ECO:0000256" key="6">
    <source>
        <dbReference type="ARBA" id="ARBA00022692"/>
    </source>
</evidence>
<dbReference type="STRING" id="1280514.AXFE_00220"/>
<evidence type="ECO:0000256" key="1">
    <source>
        <dbReference type="ARBA" id="ARBA00002254"/>
    </source>
</evidence>
<evidence type="ECO:0000256" key="2">
    <source>
        <dbReference type="ARBA" id="ARBA00004162"/>
    </source>
</evidence>